<sequence>MTTGDSLASLGTLRTPPVVDRSPSLPPVLVQHGPPRNPQVALDDDFAAIEEAELNHRATASRGRSSLPCVLGRRGGDDGRSFSLPVRAGGRDLPRELVRLLLRDLGGGGDVVVVRHGAPAVRGLFGLPPGREFGREGGGGGPAIPLLPPPTRGGGTPASRGFRLSPRMEPRRALGEEKGIVKKH</sequence>
<feature type="region of interest" description="Disordered" evidence="1">
    <location>
        <begin position="1"/>
        <end position="37"/>
    </location>
</feature>
<dbReference type="AlphaFoldDB" id="A0ABD3P7H5"/>
<gene>
    <name evidence="2" type="ORF">ACHAW5_008008</name>
</gene>
<accession>A0ABD3P7H5</accession>
<feature type="compositionally biased region" description="Basic and acidic residues" evidence="1">
    <location>
        <begin position="166"/>
        <end position="184"/>
    </location>
</feature>
<organism evidence="2 3">
    <name type="scientific">Stephanodiscus triporus</name>
    <dbReference type="NCBI Taxonomy" id="2934178"/>
    <lineage>
        <taxon>Eukaryota</taxon>
        <taxon>Sar</taxon>
        <taxon>Stramenopiles</taxon>
        <taxon>Ochrophyta</taxon>
        <taxon>Bacillariophyta</taxon>
        <taxon>Coscinodiscophyceae</taxon>
        <taxon>Thalassiosirophycidae</taxon>
        <taxon>Stephanodiscales</taxon>
        <taxon>Stephanodiscaceae</taxon>
        <taxon>Stephanodiscus</taxon>
    </lineage>
</organism>
<comment type="caution">
    <text evidence="2">The sequence shown here is derived from an EMBL/GenBank/DDBJ whole genome shotgun (WGS) entry which is preliminary data.</text>
</comment>
<dbReference type="Proteomes" id="UP001530315">
    <property type="component" value="Unassembled WGS sequence"/>
</dbReference>
<dbReference type="EMBL" id="JALLAZ020000946">
    <property type="protein sequence ID" value="KAL3784010.1"/>
    <property type="molecule type" value="Genomic_DNA"/>
</dbReference>
<name>A0ABD3P7H5_9STRA</name>
<feature type="region of interest" description="Disordered" evidence="1">
    <location>
        <begin position="132"/>
        <end position="184"/>
    </location>
</feature>
<evidence type="ECO:0000256" key="1">
    <source>
        <dbReference type="SAM" id="MobiDB-lite"/>
    </source>
</evidence>
<protein>
    <submittedName>
        <fullName evidence="2">Uncharacterized protein</fullName>
    </submittedName>
</protein>
<proteinExistence type="predicted"/>
<reference evidence="2 3" key="1">
    <citation type="submission" date="2024-10" db="EMBL/GenBank/DDBJ databases">
        <title>Updated reference genomes for cyclostephanoid diatoms.</title>
        <authorList>
            <person name="Roberts W.R."/>
            <person name="Alverson A.J."/>
        </authorList>
    </citation>
    <scope>NUCLEOTIDE SEQUENCE [LARGE SCALE GENOMIC DNA]</scope>
    <source>
        <strain evidence="2 3">AJA276-08</strain>
    </source>
</reference>
<evidence type="ECO:0000313" key="2">
    <source>
        <dbReference type="EMBL" id="KAL3784010.1"/>
    </source>
</evidence>
<keyword evidence="3" id="KW-1185">Reference proteome</keyword>
<evidence type="ECO:0000313" key="3">
    <source>
        <dbReference type="Proteomes" id="UP001530315"/>
    </source>
</evidence>